<evidence type="ECO:0000259" key="2">
    <source>
        <dbReference type="Pfam" id="PF11895"/>
    </source>
</evidence>
<evidence type="ECO:0000256" key="1">
    <source>
        <dbReference type="SAM" id="MobiDB-lite"/>
    </source>
</evidence>
<sequence>MIHYWRRRLHPDDIDTTSSGVLFDLTPSVLDTQFFVETQLKARDNTTACLWQANEPLTASIFQKAFAKMQIVGPDASKLVDGSEVILQPPSLSSSAAKVFFPPGLSLILKDVEQTCATPPFPNLLTKSGTPETAPSIKSKYIQEPSRSTSPWCRPGGPTLKDTAPDAKGFNFQELPNCCGTF</sequence>
<dbReference type="InterPro" id="IPR010255">
    <property type="entry name" value="Haem_peroxidase_sf"/>
</dbReference>
<feature type="domain" description="Fungal ligninase C-terminal" evidence="2">
    <location>
        <begin position="60"/>
        <end position="134"/>
    </location>
</feature>
<dbReference type="GO" id="GO:0006979">
    <property type="term" value="P:response to oxidative stress"/>
    <property type="evidence" value="ECO:0007669"/>
    <property type="project" value="InterPro"/>
</dbReference>
<dbReference type="GO" id="GO:0004601">
    <property type="term" value="F:peroxidase activity"/>
    <property type="evidence" value="ECO:0007669"/>
    <property type="project" value="InterPro"/>
</dbReference>
<evidence type="ECO:0000313" key="4">
    <source>
        <dbReference type="Proteomes" id="UP001218188"/>
    </source>
</evidence>
<evidence type="ECO:0000313" key="3">
    <source>
        <dbReference type="EMBL" id="KAJ7031207.1"/>
    </source>
</evidence>
<organism evidence="3 4">
    <name type="scientific">Mycena alexandri</name>
    <dbReference type="NCBI Taxonomy" id="1745969"/>
    <lineage>
        <taxon>Eukaryota</taxon>
        <taxon>Fungi</taxon>
        <taxon>Dikarya</taxon>
        <taxon>Basidiomycota</taxon>
        <taxon>Agaricomycotina</taxon>
        <taxon>Agaricomycetes</taxon>
        <taxon>Agaricomycetidae</taxon>
        <taxon>Agaricales</taxon>
        <taxon>Marasmiineae</taxon>
        <taxon>Mycenaceae</taxon>
        <taxon>Mycena</taxon>
    </lineage>
</organism>
<reference evidence="3" key="1">
    <citation type="submission" date="2023-03" db="EMBL/GenBank/DDBJ databases">
        <title>Massive genome expansion in bonnet fungi (Mycena s.s.) driven by repeated elements and novel gene families across ecological guilds.</title>
        <authorList>
            <consortium name="Lawrence Berkeley National Laboratory"/>
            <person name="Harder C.B."/>
            <person name="Miyauchi S."/>
            <person name="Viragh M."/>
            <person name="Kuo A."/>
            <person name="Thoen E."/>
            <person name="Andreopoulos B."/>
            <person name="Lu D."/>
            <person name="Skrede I."/>
            <person name="Drula E."/>
            <person name="Henrissat B."/>
            <person name="Morin E."/>
            <person name="Kohler A."/>
            <person name="Barry K."/>
            <person name="LaButti K."/>
            <person name="Morin E."/>
            <person name="Salamov A."/>
            <person name="Lipzen A."/>
            <person name="Mereny Z."/>
            <person name="Hegedus B."/>
            <person name="Baldrian P."/>
            <person name="Stursova M."/>
            <person name="Weitz H."/>
            <person name="Taylor A."/>
            <person name="Grigoriev I.V."/>
            <person name="Nagy L.G."/>
            <person name="Martin F."/>
            <person name="Kauserud H."/>
        </authorList>
    </citation>
    <scope>NUCLEOTIDE SEQUENCE</scope>
    <source>
        <strain evidence="3">CBHHK200</strain>
    </source>
</reference>
<proteinExistence type="predicted"/>
<dbReference type="AlphaFoldDB" id="A0AAD6WZQ6"/>
<dbReference type="Proteomes" id="UP001218188">
    <property type="component" value="Unassembled WGS sequence"/>
</dbReference>
<keyword evidence="4" id="KW-1185">Reference proteome</keyword>
<dbReference type="EMBL" id="JARJCM010000083">
    <property type="protein sequence ID" value="KAJ7031207.1"/>
    <property type="molecule type" value="Genomic_DNA"/>
</dbReference>
<dbReference type="Pfam" id="PF11895">
    <property type="entry name" value="Peroxidase_ext"/>
    <property type="match status" value="1"/>
</dbReference>
<feature type="region of interest" description="Disordered" evidence="1">
    <location>
        <begin position="128"/>
        <end position="158"/>
    </location>
</feature>
<gene>
    <name evidence="3" type="ORF">C8F04DRAFT_1364071</name>
</gene>
<accession>A0AAD6WZQ6</accession>
<comment type="caution">
    <text evidence="3">The sequence shown here is derived from an EMBL/GenBank/DDBJ whole genome shotgun (WGS) entry which is preliminary data.</text>
</comment>
<protein>
    <recommendedName>
        <fullName evidence="2">Fungal ligninase C-terminal domain-containing protein</fullName>
    </recommendedName>
</protein>
<name>A0AAD6WZQ6_9AGAR</name>
<dbReference type="GO" id="GO:0020037">
    <property type="term" value="F:heme binding"/>
    <property type="evidence" value="ECO:0007669"/>
    <property type="project" value="InterPro"/>
</dbReference>
<dbReference type="SUPFAM" id="SSF48113">
    <property type="entry name" value="Heme-dependent peroxidases"/>
    <property type="match status" value="1"/>
</dbReference>
<dbReference type="Gene3D" id="1.10.420.10">
    <property type="entry name" value="Peroxidase, domain 2"/>
    <property type="match status" value="2"/>
</dbReference>
<dbReference type="InterPro" id="IPR024589">
    <property type="entry name" value="Ligninase_C"/>
</dbReference>